<organism evidence="6 7">
    <name type="scientific">Nocardioides agariphilus</name>
    <dbReference type="NCBI Taxonomy" id="433664"/>
    <lineage>
        <taxon>Bacteria</taxon>
        <taxon>Bacillati</taxon>
        <taxon>Actinomycetota</taxon>
        <taxon>Actinomycetes</taxon>
        <taxon>Propionibacteriales</taxon>
        <taxon>Nocardioidaceae</taxon>
        <taxon>Nocardioides</taxon>
    </lineage>
</organism>
<dbReference type="GO" id="GO:0051537">
    <property type="term" value="F:2 iron, 2 sulfur cluster binding"/>
    <property type="evidence" value="ECO:0007669"/>
    <property type="project" value="UniProtKB-KW"/>
</dbReference>
<keyword evidence="3" id="KW-0408">Iron</keyword>
<dbReference type="GO" id="GO:0046872">
    <property type="term" value="F:metal ion binding"/>
    <property type="evidence" value="ECO:0007669"/>
    <property type="project" value="UniProtKB-KW"/>
</dbReference>
<dbReference type="InterPro" id="IPR017941">
    <property type="entry name" value="Rieske_2Fe-2S"/>
</dbReference>
<keyword evidence="2" id="KW-0479">Metal-binding</keyword>
<dbReference type="CDD" id="cd03467">
    <property type="entry name" value="Rieske"/>
    <property type="match status" value="1"/>
</dbReference>
<dbReference type="RefSeq" id="WP_194695937.1">
    <property type="nucleotide sequence ID" value="NZ_JADKPO010000009.1"/>
</dbReference>
<dbReference type="PROSITE" id="PS51296">
    <property type="entry name" value="RIESKE"/>
    <property type="match status" value="1"/>
</dbReference>
<dbReference type="SUPFAM" id="SSF50022">
    <property type="entry name" value="ISP domain"/>
    <property type="match status" value="1"/>
</dbReference>
<comment type="caution">
    <text evidence="6">The sequence shown here is derived from an EMBL/GenBank/DDBJ whole genome shotgun (WGS) entry which is preliminary data.</text>
</comment>
<keyword evidence="7" id="KW-1185">Reference proteome</keyword>
<gene>
    <name evidence="6" type="ORF">ISU10_08405</name>
</gene>
<accession>A0A930YGP3</accession>
<dbReference type="EMBL" id="JADKPO010000009">
    <property type="protein sequence ID" value="MBF4767786.1"/>
    <property type="molecule type" value="Genomic_DNA"/>
</dbReference>
<dbReference type="Proteomes" id="UP000660668">
    <property type="component" value="Unassembled WGS sequence"/>
</dbReference>
<name>A0A930YGP3_9ACTN</name>
<protein>
    <submittedName>
        <fullName evidence="6">Rieske (2Fe-2S) protein</fullName>
    </submittedName>
</protein>
<evidence type="ECO:0000259" key="5">
    <source>
        <dbReference type="PROSITE" id="PS51296"/>
    </source>
</evidence>
<reference evidence="6" key="1">
    <citation type="submission" date="2020-11" db="EMBL/GenBank/DDBJ databases">
        <title>Nocardioides cynanchi sp. nov., isolated from soil of rhizosphere of Cynanchum wilfordii.</title>
        <authorList>
            <person name="Lee J.-S."/>
            <person name="Suh M.K."/>
            <person name="Kim J.-S."/>
        </authorList>
    </citation>
    <scope>NUCLEOTIDE SEQUENCE</scope>
    <source>
        <strain evidence="6">KCTC 19276</strain>
    </source>
</reference>
<evidence type="ECO:0000313" key="6">
    <source>
        <dbReference type="EMBL" id="MBF4767786.1"/>
    </source>
</evidence>
<evidence type="ECO:0000256" key="3">
    <source>
        <dbReference type="ARBA" id="ARBA00023004"/>
    </source>
</evidence>
<evidence type="ECO:0000256" key="4">
    <source>
        <dbReference type="ARBA" id="ARBA00023014"/>
    </source>
</evidence>
<evidence type="ECO:0000256" key="1">
    <source>
        <dbReference type="ARBA" id="ARBA00022714"/>
    </source>
</evidence>
<sequence>MRVSIGSLDDVPADHCVAVADGAAVAVRVDDGVVAFPNRCLHVGGALAGGRVWDGGLTCPNHFWRYRLSDGSHLGGSGSLPSYPTEVTATGEVYVELPDPQRQLSMRERLLAHAREWERGGRG</sequence>
<proteinExistence type="predicted"/>
<keyword evidence="4" id="KW-0411">Iron-sulfur</keyword>
<dbReference type="InterPro" id="IPR036922">
    <property type="entry name" value="Rieske_2Fe-2S_sf"/>
</dbReference>
<dbReference type="Pfam" id="PF00355">
    <property type="entry name" value="Rieske"/>
    <property type="match status" value="1"/>
</dbReference>
<dbReference type="Gene3D" id="2.102.10.10">
    <property type="entry name" value="Rieske [2Fe-2S] iron-sulphur domain"/>
    <property type="match status" value="1"/>
</dbReference>
<keyword evidence="1" id="KW-0001">2Fe-2S</keyword>
<evidence type="ECO:0000313" key="7">
    <source>
        <dbReference type="Proteomes" id="UP000660668"/>
    </source>
</evidence>
<dbReference type="GO" id="GO:0004497">
    <property type="term" value="F:monooxygenase activity"/>
    <property type="evidence" value="ECO:0007669"/>
    <property type="project" value="UniProtKB-ARBA"/>
</dbReference>
<dbReference type="GO" id="GO:0016705">
    <property type="term" value="F:oxidoreductase activity, acting on paired donors, with incorporation or reduction of molecular oxygen"/>
    <property type="evidence" value="ECO:0007669"/>
    <property type="project" value="UniProtKB-ARBA"/>
</dbReference>
<feature type="domain" description="Rieske" evidence="5">
    <location>
        <begin position="2"/>
        <end position="87"/>
    </location>
</feature>
<evidence type="ECO:0000256" key="2">
    <source>
        <dbReference type="ARBA" id="ARBA00022723"/>
    </source>
</evidence>
<dbReference type="AlphaFoldDB" id="A0A930YGP3"/>